<evidence type="ECO:0000256" key="2">
    <source>
        <dbReference type="ARBA" id="ARBA00009765"/>
    </source>
</evidence>
<organism evidence="8 9">
    <name type="scientific">Diaporthe helianthi</name>
    <dbReference type="NCBI Taxonomy" id="158607"/>
    <lineage>
        <taxon>Eukaryota</taxon>
        <taxon>Fungi</taxon>
        <taxon>Dikarya</taxon>
        <taxon>Ascomycota</taxon>
        <taxon>Pezizomycotina</taxon>
        <taxon>Sordariomycetes</taxon>
        <taxon>Sordariomycetidae</taxon>
        <taxon>Diaporthales</taxon>
        <taxon>Diaporthaceae</taxon>
        <taxon>Diaporthe</taxon>
    </lineage>
</organism>
<dbReference type="PANTHER" id="PTHR21535:SF55">
    <property type="entry name" value="MAGNESIUM TRANSPORTER ALR1-RELATED"/>
    <property type="match status" value="1"/>
</dbReference>
<keyword evidence="4 7" id="KW-1133">Transmembrane helix</keyword>
<name>A0A2P5HR64_DIAHE</name>
<dbReference type="InterPro" id="IPR045861">
    <property type="entry name" value="CorA_cytoplasmic_dom"/>
</dbReference>
<dbReference type="InterPro" id="IPR044089">
    <property type="entry name" value="Alr1-like"/>
</dbReference>
<sequence>MSDHEEVLDTGYETPIPELDDHRHHAQSPSVSRDERPRRGTFDSQFGGRRPSGSDVSRGAPPHPSIRVRDFEEAVIDDEPGEISPIGRRQRRGTVDTTSSSREPSPPNSVKAFALARRPPALSFSEQRPDNAELQRTMSITSRHSHRSKSRTVKDSDVASVNTNRSAAEEDVCFPHGNRDGPNFYVDFEFLEDFIRSQRMERLSSDAREFADLRAQTTKAISGAPAQMATVDGDIIEMPSASSIQEEKTKAEPRQAVAEKMPAQRFSFFSSAWDQTIHAADLEDLALPGEELRSLFTFPNDGEDYVWWLNVNCPTDDEVRAICKAFGIHPLTVEDITTQEAREKIELFKSYYFANFRSYMAVYDEDGDREFEPFNMFVIVFREGILSFSHTFNTHASEVRRRISTLKDYVDLSADWICYAIIDNIVDNFGPAITEVQNAADALDDDVYRARPDDEENHPFLPRLGHIRKNIMGLMRLLGGKADVLKGFTKRCNENYQVTPRMEVGLYLGDIQDHVVTMMNTLGHLERMLSRAHSNYLAQLSIDSITQGTRANKVLSKITFLASIIVPLNVVTGLFGMNVPVPFGDPGNLTAFFCILGVLIAFSIICIFVARRLRYI</sequence>
<comment type="caution">
    <text evidence="8">The sequence shown here is derived from an EMBL/GenBank/DDBJ whole genome shotgun (WGS) entry which is preliminary data.</text>
</comment>
<dbReference type="InParanoid" id="A0A2P5HR64"/>
<dbReference type="SUPFAM" id="SSF143865">
    <property type="entry name" value="CorA soluble domain-like"/>
    <property type="match status" value="1"/>
</dbReference>
<evidence type="ECO:0000256" key="1">
    <source>
        <dbReference type="ARBA" id="ARBA00004141"/>
    </source>
</evidence>
<evidence type="ECO:0000256" key="4">
    <source>
        <dbReference type="ARBA" id="ARBA00022989"/>
    </source>
</evidence>
<evidence type="ECO:0000313" key="8">
    <source>
        <dbReference type="EMBL" id="POS72729.1"/>
    </source>
</evidence>
<keyword evidence="5 7" id="KW-0472">Membrane</keyword>
<keyword evidence="9" id="KW-1185">Reference proteome</keyword>
<feature type="region of interest" description="Disordered" evidence="6">
    <location>
        <begin position="1"/>
        <end position="163"/>
    </location>
</feature>
<evidence type="ECO:0000256" key="5">
    <source>
        <dbReference type="ARBA" id="ARBA00023136"/>
    </source>
</evidence>
<protein>
    <submittedName>
        <fullName evidence="8">Magnesium transporter ALR2</fullName>
    </submittedName>
</protein>
<dbReference type="Proteomes" id="UP000094444">
    <property type="component" value="Unassembled WGS sequence"/>
</dbReference>
<dbReference type="AlphaFoldDB" id="A0A2P5HR64"/>
<feature type="transmembrane region" description="Helical" evidence="7">
    <location>
        <begin position="558"/>
        <end position="577"/>
    </location>
</feature>
<dbReference type="Pfam" id="PF01544">
    <property type="entry name" value="CorA"/>
    <property type="match status" value="1"/>
</dbReference>
<feature type="transmembrane region" description="Helical" evidence="7">
    <location>
        <begin position="589"/>
        <end position="610"/>
    </location>
</feature>
<dbReference type="EMBL" id="MAVT02000938">
    <property type="protein sequence ID" value="POS72729.1"/>
    <property type="molecule type" value="Genomic_DNA"/>
</dbReference>
<evidence type="ECO:0000256" key="3">
    <source>
        <dbReference type="ARBA" id="ARBA00022692"/>
    </source>
</evidence>
<evidence type="ECO:0000313" key="9">
    <source>
        <dbReference type="Proteomes" id="UP000094444"/>
    </source>
</evidence>
<dbReference type="GO" id="GO:0015095">
    <property type="term" value="F:magnesium ion transmembrane transporter activity"/>
    <property type="evidence" value="ECO:0007669"/>
    <property type="project" value="InterPro"/>
</dbReference>
<dbReference type="GO" id="GO:0005886">
    <property type="term" value="C:plasma membrane"/>
    <property type="evidence" value="ECO:0007669"/>
    <property type="project" value="TreeGrafter"/>
</dbReference>
<dbReference type="InterPro" id="IPR002523">
    <property type="entry name" value="MgTranspt_CorA/ZnTranspt_ZntB"/>
</dbReference>
<dbReference type="GO" id="GO:0010961">
    <property type="term" value="P:intracellular magnesium ion homeostasis"/>
    <property type="evidence" value="ECO:0007669"/>
    <property type="project" value="TreeGrafter"/>
</dbReference>
<dbReference type="Gene3D" id="1.20.58.340">
    <property type="entry name" value="Magnesium transport protein CorA, transmembrane region"/>
    <property type="match status" value="2"/>
</dbReference>
<evidence type="ECO:0000256" key="6">
    <source>
        <dbReference type="SAM" id="MobiDB-lite"/>
    </source>
</evidence>
<comment type="similarity">
    <text evidence="2">Belongs to the CorA metal ion transporter (MIT) (TC 1.A.35) family.</text>
</comment>
<gene>
    <name evidence="8" type="ORF">DHEL01_v208873</name>
</gene>
<feature type="compositionally biased region" description="Basic and acidic residues" evidence="6">
    <location>
        <begin position="32"/>
        <end position="41"/>
    </location>
</feature>
<evidence type="ECO:0000256" key="7">
    <source>
        <dbReference type="SAM" id="Phobius"/>
    </source>
</evidence>
<dbReference type="SUPFAM" id="SSF144083">
    <property type="entry name" value="Magnesium transport protein CorA, transmembrane region"/>
    <property type="match status" value="1"/>
</dbReference>
<accession>A0A2P5HR64</accession>
<dbReference type="OrthoDB" id="29879at2759"/>
<keyword evidence="3 7" id="KW-0812">Transmembrane</keyword>
<dbReference type="Gene3D" id="3.30.460.20">
    <property type="entry name" value="CorA soluble domain-like"/>
    <property type="match status" value="1"/>
</dbReference>
<comment type="subcellular location">
    <subcellularLocation>
        <location evidence="1">Membrane</location>
        <topology evidence="1">Multi-pass membrane protein</topology>
    </subcellularLocation>
</comment>
<reference evidence="8" key="1">
    <citation type="submission" date="2017-09" db="EMBL/GenBank/DDBJ databases">
        <title>Polyketide synthases of a Diaporthe helianthi virulent isolate.</title>
        <authorList>
            <person name="Baroncelli R."/>
        </authorList>
    </citation>
    <scope>NUCLEOTIDE SEQUENCE [LARGE SCALE GENOMIC DNA]</scope>
    <source>
        <strain evidence="8">7/96</strain>
    </source>
</reference>
<proteinExistence type="inferred from homology"/>
<dbReference type="STRING" id="158607.A0A2P5HR64"/>
<dbReference type="InterPro" id="IPR045863">
    <property type="entry name" value="CorA_TM1_TM2"/>
</dbReference>
<dbReference type="CDD" id="cd12829">
    <property type="entry name" value="Alr1p-like"/>
    <property type="match status" value="1"/>
</dbReference>
<dbReference type="FunCoup" id="A0A2P5HR64">
    <property type="interactions" value="35"/>
</dbReference>
<dbReference type="PANTHER" id="PTHR21535">
    <property type="entry name" value="MAGNESIUM AND COBALT TRANSPORT PROTEIN/MITOCHONDRIAL IMPORT INNER MEMBRANE TRANSLOCASE SUBUNIT TIM8"/>
    <property type="match status" value="1"/>
</dbReference>